<accession>A0A2V3IRD5</accession>
<keyword evidence="2" id="KW-0732">Signal</keyword>
<dbReference type="GO" id="GO:0016740">
    <property type="term" value="F:transferase activity"/>
    <property type="evidence" value="ECO:0007669"/>
    <property type="project" value="UniProtKB-KW"/>
</dbReference>
<name>A0A2V3IRD5_9FLOR</name>
<dbReference type="InterPro" id="IPR029044">
    <property type="entry name" value="Nucleotide-diphossugar_trans"/>
</dbReference>
<comment type="caution">
    <text evidence="3">The sequence shown here is derived from an EMBL/GenBank/DDBJ whole genome shotgun (WGS) entry which is preliminary data.</text>
</comment>
<dbReference type="STRING" id="448386.A0A2V3IRD5"/>
<dbReference type="Proteomes" id="UP000247409">
    <property type="component" value="Unassembled WGS sequence"/>
</dbReference>
<evidence type="ECO:0000313" key="3">
    <source>
        <dbReference type="EMBL" id="PXF44659.1"/>
    </source>
</evidence>
<feature type="transmembrane region" description="Helical" evidence="1">
    <location>
        <begin position="441"/>
        <end position="464"/>
    </location>
</feature>
<evidence type="ECO:0000256" key="1">
    <source>
        <dbReference type="SAM" id="Phobius"/>
    </source>
</evidence>
<proteinExistence type="predicted"/>
<keyword evidence="3" id="KW-0808">Transferase</keyword>
<evidence type="ECO:0000256" key="2">
    <source>
        <dbReference type="SAM" id="SignalP"/>
    </source>
</evidence>
<feature type="signal peptide" evidence="2">
    <location>
        <begin position="1"/>
        <end position="28"/>
    </location>
</feature>
<reference evidence="3 4" key="1">
    <citation type="journal article" date="2018" name="Mol. Biol. Evol.">
        <title>Analysis of the draft genome of the red seaweed Gracilariopsis chorda provides insights into genome size evolution in Rhodophyta.</title>
        <authorList>
            <person name="Lee J."/>
            <person name="Yang E.C."/>
            <person name="Graf L."/>
            <person name="Yang J.H."/>
            <person name="Qiu H."/>
            <person name="Zel Zion U."/>
            <person name="Chan C.X."/>
            <person name="Stephens T.G."/>
            <person name="Weber A.P.M."/>
            <person name="Boo G.H."/>
            <person name="Boo S.M."/>
            <person name="Kim K.M."/>
            <person name="Shin Y."/>
            <person name="Jung M."/>
            <person name="Lee S.J."/>
            <person name="Yim H.S."/>
            <person name="Lee J.H."/>
            <person name="Bhattacharya D."/>
            <person name="Yoon H.S."/>
        </authorList>
    </citation>
    <scope>NUCLEOTIDE SEQUENCE [LARGE SCALE GENOMIC DNA]</scope>
    <source>
        <strain evidence="3 4">SKKU-2015</strain>
        <tissue evidence="3">Whole body</tissue>
    </source>
</reference>
<evidence type="ECO:0000313" key="4">
    <source>
        <dbReference type="Proteomes" id="UP000247409"/>
    </source>
</evidence>
<dbReference type="Gene3D" id="3.90.550.10">
    <property type="entry name" value="Spore Coat Polysaccharide Biosynthesis Protein SpsA, Chain A"/>
    <property type="match status" value="1"/>
</dbReference>
<feature type="transmembrane region" description="Helical" evidence="1">
    <location>
        <begin position="359"/>
        <end position="381"/>
    </location>
</feature>
<keyword evidence="1" id="KW-0812">Transmembrane</keyword>
<keyword evidence="1" id="KW-0472">Membrane</keyword>
<keyword evidence="4" id="KW-1185">Reference proteome</keyword>
<organism evidence="3 4">
    <name type="scientific">Gracilariopsis chorda</name>
    <dbReference type="NCBI Taxonomy" id="448386"/>
    <lineage>
        <taxon>Eukaryota</taxon>
        <taxon>Rhodophyta</taxon>
        <taxon>Florideophyceae</taxon>
        <taxon>Rhodymeniophycidae</taxon>
        <taxon>Gracilariales</taxon>
        <taxon>Gracilariaceae</taxon>
        <taxon>Gracilariopsis</taxon>
    </lineage>
</organism>
<feature type="transmembrane region" description="Helical" evidence="1">
    <location>
        <begin position="285"/>
        <end position="305"/>
    </location>
</feature>
<dbReference type="EMBL" id="NBIV01000084">
    <property type="protein sequence ID" value="PXF44659.1"/>
    <property type="molecule type" value="Genomic_DNA"/>
</dbReference>
<feature type="chain" id="PRO_5015841629" evidence="2">
    <location>
        <begin position="29"/>
        <end position="476"/>
    </location>
</feature>
<keyword evidence="1" id="KW-1133">Transmembrane helix</keyword>
<dbReference type="AlphaFoldDB" id="A0A2V3IRD5"/>
<protein>
    <submittedName>
        <fullName evidence="3">Putative glucuronosyltransferase PGSIP8</fullName>
    </submittedName>
</protein>
<feature type="transmembrane region" description="Helical" evidence="1">
    <location>
        <begin position="326"/>
        <end position="347"/>
    </location>
</feature>
<sequence>MYRCLSPSPIHSVLLLILISLSLPSLSAHKLAVVTTASSPSQLLAARTALLSARQNAHLPENTTYLLLTTTDIPSKTASKVAQTDAIHHRQLPTQPQIANGPYRFIPLFDLPYDRLIFLTAFSLVVSPLDHLIKCHFCAVVTKPCAFSTRLIVLTPHPQTHAALQRLAFTLTKPNAICASDPTPEACVLNQHFNLEDSPLFTPNTNLTDTPMRLPPGIAVPHYLYYPRMRWEIPSNHCGQQAVIDFSTPQFARPTNIIMLVLLHLNRQWYTYRAQLHDIPTDHNVHSFVTLFSVCMLAFAVYYQLSRMGSSNRPSTPRVVKWSPAAHHSVIYYWLSICTLANIASWTLSLQASQTYSSIWPSLSVLCTYKIVTTTLAYICLGDLLRAFATHDDVVTDRVSAISSKRAAVQCVALNAVELVVVLLLIVLTNSLPAETGFRRLLWLFLSLAVYAMFMLYVMITLFWKWLGAGANERLL</sequence>
<gene>
    <name evidence="3" type="ORF">BWQ96_05601</name>
</gene>
<feature type="transmembrane region" description="Helical" evidence="1">
    <location>
        <begin position="407"/>
        <end position="429"/>
    </location>
</feature>